<evidence type="ECO:0000313" key="4">
    <source>
        <dbReference type="EMBL" id="MBE6091882.1"/>
    </source>
</evidence>
<dbReference type="SUPFAM" id="SSF48452">
    <property type="entry name" value="TPR-like"/>
    <property type="match status" value="1"/>
</dbReference>
<reference evidence="4" key="1">
    <citation type="submission" date="2019-04" db="EMBL/GenBank/DDBJ databases">
        <title>Evolution of Biomass-Degrading Anaerobic Consortia Revealed by Metagenomics.</title>
        <authorList>
            <person name="Peng X."/>
        </authorList>
    </citation>
    <scope>NUCLEOTIDE SEQUENCE</scope>
    <source>
        <strain evidence="4">SIG240</strain>
    </source>
</reference>
<dbReference type="EMBL" id="SVBY01000007">
    <property type="protein sequence ID" value="MBE6091882.1"/>
    <property type="molecule type" value="Genomic_DNA"/>
</dbReference>
<proteinExistence type="predicted"/>
<evidence type="ECO:0000256" key="1">
    <source>
        <dbReference type="SAM" id="Coils"/>
    </source>
</evidence>
<name>A0A928A0K9_SELRU</name>
<dbReference type="Proteomes" id="UP000761380">
    <property type="component" value="Unassembled WGS sequence"/>
</dbReference>
<organism evidence="4 5">
    <name type="scientific">Selenomonas ruminantium</name>
    <dbReference type="NCBI Taxonomy" id="971"/>
    <lineage>
        <taxon>Bacteria</taxon>
        <taxon>Bacillati</taxon>
        <taxon>Bacillota</taxon>
        <taxon>Negativicutes</taxon>
        <taxon>Selenomonadales</taxon>
        <taxon>Selenomonadaceae</taxon>
        <taxon>Selenomonas</taxon>
    </lineage>
</organism>
<comment type="caution">
    <text evidence="4">The sequence shown here is derived from an EMBL/GenBank/DDBJ whole genome shotgun (WGS) entry which is preliminary data.</text>
</comment>
<dbReference type="Gene3D" id="1.25.40.10">
    <property type="entry name" value="Tetratricopeptide repeat domain"/>
    <property type="match status" value="1"/>
</dbReference>
<sequence length="338" mass="39472">MWRIIWGLGLVFSFFWINVCSAAPQMITASGVYVMGENDSPKIAKDAARQEAMRAATEKAGVYVESYSRTQNMELSADEVKVISGAVLKVLQEKAEPELKDGVWKYSVTLTCEVDTDNIDLKNLLENRNKLEKLQQERDALKKQNQELLEKYKQAKGQEKEKIGTELESQYSLQDVFDRCARFIQQGEQRRAIFELNKVINDRKVTDSPLAYAYYLRGRAYYERNMDNEALTDFAAAETTPHNDKIYPVWRTHYYQGLIYSDREQWERAYRELQVAWDACQHQDEEIEEAMLRAKRHLQRGNPEPRRRTPHQKTKETDWEKVVSDVLIGILQKEAANW</sequence>
<accession>A0A928A0K9</accession>
<feature type="compositionally biased region" description="Basic and acidic residues" evidence="2">
    <location>
        <begin position="303"/>
        <end position="316"/>
    </location>
</feature>
<evidence type="ECO:0000256" key="3">
    <source>
        <dbReference type="SAM" id="SignalP"/>
    </source>
</evidence>
<keyword evidence="1" id="KW-0175">Coiled coil</keyword>
<dbReference type="AlphaFoldDB" id="A0A928A0K9"/>
<dbReference type="InterPro" id="IPR011990">
    <property type="entry name" value="TPR-like_helical_dom_sf"/>
</dbReference>
<evidence type="ECO:0008006" key="6">
    <source>
        <dbReference type="Google" id="ProtNLM"/>
    </source>
</evidence>
<evidence type="ECO:0000313" key="5">
    <source>
        <dbReference type="Proteomes" id="UP000761380"/>
    </source>
</evidence>
<feature type="region of interest" description="Disordered" evidence="2">
    <location>
        <begin position="296"/>
        <end position="316"/>
    </location>
</feature>
<feature type="signal peptide" evidence="3">
    <location>
        <begin position="1"/>
        <end position="22"/>
    </location>
</feature>
<protein>
    <recommendedName>
        <fullName evidence="6">Tetratricopeptide repeat-containing protein</fullName>
    </recommendedName>
</protein>
<feature type="coiled-coil region" evidence="1">
    <location>
        <begin position="114"/>
        <end position="162"/>
    </location>
</feature>
<feature type="chain" id="PRO_5039379305" description="Tetratricopeptide repeat-containing protein" evidence="3">
    <location>
        <begin position="23"/>
        <end position="338"/>
    </location>
</feature>
<evidence type="ECO:0000256" key="2">
    <source>
        <dbReference type="SAM" id="MobiDB-lite"/>
    </source>
</evidence>
<gene>
    <name evidence="4" type="ORF">E7201_01690</name>
</gene>
<keyword evidence="3" id="KW-0732">Signal</keyword>